<sequence length="194" mass="21356">MSEYEVLGHIVNPDLPDLDSDVLVKPAVLITPEQCLDFVRSKIQSRTGSSTAVSSATAETSHHVQCSLSPSHTAEYNLRSPKEQQIQLWISACVESNAYNTITSKLTSGTGRSDFSLRQLAKALKKKLSPGDYILKEGLVQSSDTAGQLGRDCVVSVAFNTCRYPKLDLLLLRRSQIVLRGLLSHHKFISKNSR</sequence>
<comment type="caution">
    <text evidence="1">The sequence shown here is derived from an EMBL/GenBank/DDBJ whole genome shotgun (WGS) entry which is preliminary data.</text>
</comment>
<accession>A0A9P7TUM9</accession>
<evidence type="ECO:0000313" key="1">
    <source>
        <dbReference type="EMBL" id="KAG6123208.1"/>
    </source>
</evidence>
<dbReference type="EMBL" id="SRQM01000010">
    <property type="protein sequence ID" value="KAG6123208.1"/>
    <property type="molecule type" value="Genomic_DNA"/>
</dbReference>
<protein>
    <submittedName>
        <fullName evidence="1">Uncharacterized protein</fullName>
    </submittedName>
</protein>
<name>A0A9P7TUM9_9HYPO</name>
<keyword evidence="2" id="KW-1185">Reference proteome</keyword>
<organism evidence="1 2">
    <name type="scientific">Claviceps humidiphila</name>
    <dbReference type="NCBI Taxonomy" id="1294629"/>
    <lineage>
        <taxon>Eukaryota</taxon>
        <taxon>Fungi</taxon>
        <taxon>Dikarya</taxon>
        <taxon>Ascomycota</taxon>
        <taxon>Pezizomycotina</taxon>
        <taxon>Sordariomycetes</taxon>
        <taxon>Hypocreomycetidae</taxon>
        <taxon>Hypocreales</taxon>
        <taxon>Clavicipitaceae</taxon>
        <taxon>Claviceps</taxon>
    </lineage>
</organism>
<reference evidence="1 2" key="1">
    <citation type="journal article" date="2020" name="bioRxiv">
        <title>Whole genome comparisons of ergot fungi reveals the divergence and evolution of species within the genus Claviceps are the result of varying mechanisms driving genome evolution and host range expansion.</title>
        <authorList>
            <person name="Wyka S.A."/>
            <person name="Mondo S.J."/>
            <person name="Liu M."/>
            <person name="Dettman J."/>
            <person name="Nalam V."/>
            <person name="Broders K.D."/>
        </authorList>
    </citation>
    <scope>NUCLEOTIDE SEQUENCE [LARGE SCALE GENOMIC DNA]</scope>
    <source>
        <strain evidence="1 2">LM576</strain>
    </source>
</reference>
<dbReference type="Proteomes" id="UP000732380">
    <property type="component" value="Unassembled WGS sequence"/>
</dbReference>
<evidence type="ECO:0000313" key="2">
    <source>
        <dbReference type="Proteomes" id="UP000732380"/>
    </source>
</evidence>
<dbReference type="AlphaFoldDB" id="A0A9P7TUM9"/>
<proteinExistence type="predicted"/>
<gene>
    <name evidence="1" type="ORF">E4U13_000092</name>
</gene>